<keyword evidence="6 7" id="KW-0472">Membrane</keyword>
<organism evidence="8 9">
    <name type="scientific">Jingyaoa shaoxingensis</name>
    <dbReference type="NCBI Taxonomy" id="2763671"/>
    <lineage>
        <taxon>Bacteria</taxon>
        <taxon>Bacillati</taxon>
        <taxon>Bacillota</taxon>
        <taxon>Clostridia</taxon>
        <taxon>Lachnospirales</taxon>
        <taxon>Lachnospiraceae</taxon>
        <taxon>Jingyaoa</taxon>
    </lineage>
</organism>
<name>A0ABR7NBH3_9FIRM</name>
<evidence type="ECO:0000256" key="4">
    <source>
        <dbReference type="ARBA" id="ARBA00022692"/>
    </source>
</evidence>
<feature type="transmembrane region" description="Helical" evidence="7">
    <location>
        <begin position="352"/>
        <end position="381"/>
    </location>
</feature>
<dbReference type="InterPro" id="IPR001991">
    <property type="entry name" value="Na-dicarboxylate_symporter"/>
</dbReference>
<gene>
    <name evidence="8" type="ORF">H8716_11780</name>
</gene>
<keyword evidence="3" id="KW-1003">Cell membrane</keyword>
<feature type="transmembrane region" description="Helical" evidence="7">
    <location>
        <begin position="210"/>
        <end position="236"/>
    </location>
</feature>
<feature type="transmembrane region" description="Helical" evidence="7">
    <location>
        <begin position="432"/>
        <end position="453"/>
    </location>
</feature>
<proteinExistence type="predicted"/>
<evidence type="ECO:0000313" key="8">
    <source>
        <dbReference type="EMBL" id="MBC8573756.1"/>
    </source>
</evidence>
<comment type="subcellular location">
    <subcellularLocation>
        <location evidence="1">Cell membrane</location>
        <topology evidence="1">Multi-pass membrane protein</topology>
    </subcellularLocation>
</comment>
<keyword evidence="4 7" id="KW-0812">Transmembrane</keyword>
<comment type="caution">
    <text evidence="8">The sequence shown here is derived from an EMBL/GenBank/DDBJ whole genome shotgun (WGS) entry which is preliminary data.</text>
</comment>
<feature type="transmembrane region" description="Helical" evidence="7">
    <location>
        <begin position="137"/>
        <end position="158"/>
    </location>
</feature>
<dbReference type="PRINTS" id="PR00173">
    <property type="entry name" value="EDTRNSPORT"/>
</dbReference>
<accession>A0ABR7NBH3</accession>
<evidence type="ECO:0000256" key="6">
    <source>
        <dbReference type="ARBA" id="ARBA00023136"/>
    </source>
</evidence>
<dbReference type="PANTHER" id="PTHR42865:SF7">
    <property type="entry name" value="PROTON_GLUTAMATE-ASPARTATE SYMPORTER"/>
    <property type="match status" value="1"/>
</dbReference>
<evidence type="ECO:0000313" key="9">
    <source>
        <dbReference type="Proteomes" id="UP000657421"/>
    </source>
</evidence>
<dbReference type="PANTHER" id="PTHR42865">
    <property type="entry name" value="PROTON/GLUTAMATE-ASPARTATE SYMPORTER"/>
    <property type="match status" value="1"/>
</dbReference>
<feature type="transmembrane region" description="Helical" evidence="7">
    <location>
        <begin position="286"/>
        <end position="306"/>
    </location>
</feature>
<feature type="transmembrane region" description="Helical" evidence="7">
    <location>
        <begin position="178"/>
        <end position="198"/>
    </location>
</feature>
<reference evidence="8 9" key="1">
    <citation type="submission" date="2020-08" db="EMBL/GenBank/DDBJ databases">
        <title>Genome public.</title>
        <authorList>
            <person name="Liu C."/>
            <person name="Sun Q."/>
        </authorList>
    </citation>
    <scope>NUCLEOTIDE SEQUENCE [LARGE SCALE GENOMIC DNA]</scope>
    <source>
        <strain evidence="8 9">NSJ-46</strain>
    </source>
</reference>
<dbReference type="SUPFAM" id="SSF118215">
    <property type="entry name" value="Proton glutamate symport protein"/>
    <property type="match status" value="1"/>
</dbReference>
<dbReference type="InterPro" id="IPR036458">
    <property type="entry name" value="Na:dicarbo_symporter_sf"/>
</dbReference>
<evidence type="ECO:0000256" key="2">
    <source>
        <dbReference type="ARBA" id="ARBA00022448"/>
    </source>
</evidence>
<feature type="transmembrane region" description="Helical" evidence="7">
    <location>
        <begin position="465"/>
        <end position="493"/>
    </location>
</feature>
<dbReference type="Pfam" id="PF00375">
    <property type="entry name" value="SDF"/>
    <property type="match status" value="1"/>
</dbReference>
<dbReference type="RefSeq" id="WP_249309051.1">
    <property type="nucleotide sequence ID" value="NZ_JACRSZ010000012.1"/>
</dbReference>
<protein>
    <submittedName>
        <fullName evidence="8">Dicarboxylate/amino acid:cation symporter</fullName>
    </submittedName>
</protein>
<evidence type="ECO:0000256" key="5">
    <source>
        <dbReference type="ARBA" id="ARBA00022989"/>
    </source>
</evidence>
<sequence length="547" mass="59332">MIIRNNREELGKALQYVEDELKKYNLKSREATMTMLMAEESIVCMMSHTKEHENIEIVFKKLFGNISLNISARGETFDISEESILIGDMDFDGVSGDAEATIRNLIIRSQSDIFQYKNKLHQNTIRLIVKRSERMQLYLTLGAMLFSIILGIALKLLLSASAQNMLNEYLLAPVKVMFLNALKMIVGPVVFFSIVTCLSQFDSIQDLGKIGLKVMGMYLFTTLLAVLVGIGVFGLIQPGDASLSQYVTDAASKTIETAGSTSISLLDTVVNIVPSNIVKPFLEADMLQIIFIAIISGVAVGMIGDYSKSLKNLFEAFNMLFLKITTLIVKLIPLAVLCSMTSLVMLTGTETLLAIMSFFGTFILALATMLMVYCALVFIITRLNPIILLKKHASAMMASFSLASSNAAMPFNMKSCQRLGISPRICSFSIPLGATVNMDGSCIYMAVAGLFLAKVFGIHMGGSELFSMIFSIIVLSIGAPGIPGAGLVCLSVLLTQIGVPAEALSLVMGIDSLLGMFRTAVNSAGDVAVSLIVAKSEKLLDTEKYNS</sequence>
<dbReference type="EMBL" id="JACRSZ010000012">
    <property type="protein sequence ID" value="MBC8573756.1"/>
    <property type="molecule type" value="Genomic_DNA"/>
</dbReference>
<dbReference type="Gene3D" id="1.10.3860.10">
    <property type="entry name" value="Sodium:dicarboxylate symporter"/>
    <property type="match status" value="1"/>
</dbReference>
<keyword evidence="5 7" id="KW-1133">Transmembrane helix</keyword>
<keyword evidence="2" id="KW-0813">Transport</keyword>
<dbReference type="Proteomes" id="UP000657421">
    <property type="component" value="Unassembled WGS sequence"/>
</dbReference>
<feature type="transmembrane region" description="Helical" evidence="7">
    <location>
        <begin position="327"/>
        <end position="346"/>
    </location>
</feature>
<evidence type="ECO:0000256" key="7">
    <source>
        <dbReference type="SAM" id="Phobius"/>
    </source>
</evidence>
<evidence type="ECO:0000256" key="1">
    <source>
        <dbReference type="ARBA" id="ARBA00004651"/>
    </source>
</evidence>
<evidence type="ECO:0000256" key="3">
    <source>
        <dbReference type="ARBA" id="ARBA00022475"/>
    </source>
</evidence>
<keyword evidence="9" id="KW-1185">Reference proteome</keyword>